<feature type="transmembrane region" description="Helical" evidence="15">
    <location>
        <begin position="140"/>
        <end position="163"/>
    </location>
</feature>
<dbReference type="GO" id="GO:0005886">
    <property type="term" value="C:plasma membrane"/>
    <property type="evidence" value="ECO:0007669"/>
    <property type="project" value="UniProtKB-SubCell"/>
</dbReference>
<evidence type="ECO:0000256" key="9">
    <source>
        <dbReference type="ARBA" id="ARBA00022801"/>
    </source>
</evidence>
<dbReference type="Gene3D" id="3.10.580.10">
    <property type="entry name" value="CBS-domain"/>
    <property type="match status" value="1"/>
</dbReference>
<keyword evidence="13" id="KW-0129">CBS domain</keyword>
<evidence type="ECO:0000256" key="8">
    <source>
        <dbReference type="ARBA" id="ARBA00022737"/>
    </source>
</evidence>
<evidence type="ECO:0000256" key="13">
    <source>
        <dbReference type="ARBA" id="ARBA00023122"/>
    </source>
</evidence>
<dbReference type="GO" id="GO:0006508">
    <property type="term" value="P:proteolysis"/>
    <property type="evidence" value="ECO:0007669"/>
    <property type="project" value="UniProtKB-KW"/>
</dbReference>
<dbReference type="InterPro" id="IPR000644">
    <property type="entry name" value="CBS_dom"/>
</dbReference>
<evidence type="ECO:0000259" key="16">
    <source>
        <dbReference type="Pfam" id="PF00571"/>
    </source>
</evidence>
<feature type="transmembrane region" description="Helical" evidence="15">
    <location>
        <begin position="45"/>
        <end position="67"/>
    </location>
</feature>
<feature type="transmembrane region" description="Helical" evidence="15">
    <location>
        <begin position="184"/>
        <end position="205"/>
    </location>
</feature>
<dbReference type="EC" id="3.4.24.-" evidence="18"/>
<reference evidence="18" key="1">
    <citation type="submission" date="2014-09" db="EMBL/GenBank/DDBJ databases">
        <authorList>
            <person name="Probst J Alexander"/>
        </authorList>
    </citation>
    <scope>NUCLEOTIDE SEQUENCE</scope>
</reference>
<dbReference type="Pfam" id="PF02163">
    <property type="entry name" value="Peptidase_M50"/>
    <property type="match status" value="2"/>
</dbReference>
<evidence type="ECO:0000256" key="14">
    <source>
        <dbReference type="ARBA" id="ARBA00023136"/>
    </source>
</evidence>
<evidence type="ECO:0000256" key="15">
    <source>
        <dbReference type="SAM" id="Phobius"/>
    </source>
</evidence>
<evidence type="ECO:0000256" key="2">
    <source>
        <dbReference type="ARBA" id="ARBA00004651"/>
    </source>
</evidence>
<keyword evidence="14 15" id="KW-0472">Membrane</keyword>
<keyword evidence="5" id="KW-0645">Protease</keyword>
<evidence type="ECO:0000256" key="4">
    <source>
        <dbReference type="ARBA" id="ARBA00022475"/>
    </source>
</evidence>
<dbReference type="CDD" id="cd06164">
    <property type="entry name" value="S2P-M50_SpoIVFB_CBS"/>
    <property type="match status" value="1"/>
</dbReference>
<dbReference type="InterPro" id="IPR046342">
    <property type="entry name" value="CBS_dom_sf"/>
</dbReference>
<dbReference type="PIRSF" id="PIRSF006404">
    <property type="entry name" value="UCP006404_Pept_M50_CBS"/>
    <property type="match status" value="1"/>
</dbReference>
<dbReference type="GO" id="GO:0008237">
    <property type="term" value="F:metallopeptidase activity"/>
    <property type="evidence" value="ECO:0007669"/>
    <property type="project" value="UniProtKB-KW"/>
</dbReference>
<keyword evidence="4" id="KW-1003">Cell membrane</keyword>
<comment type="subcellular location">
    <subcellularLocation>
        <location evidence="2">Cell membrane</location>
        <topology evidence="2">Multi-pass membrane protein</topology>
    </subcellularLocation>
</comment>
<keyword evidence="10" id="KW-0862">Zinc</keyword>
<feature type="domain" description="CBS" evidence="16">
    <location>
        <begin position="316"/>
        <end position="367"/>
    </location>
</feature>
<feature type="transmembrane region" description="Helical" evidence="15">
    <location>
        <begin position="211"/>
        <end position="229"/>
    </location>
</feature>
<evidence type="ECO:0000259" key="17">
    <source>
        <dbReference type="Pfam" id="PF02163"/>
    </source>
</evidence>
<evidence type="ECO:0000256" key="3">
    <source>
        <dbReference type="ARBA" id="ARBA00007931"/>
    </source>
</evidence>
<dbReference type="PANTHER" id="PTHR39188:SF3">
    <property type="entry name" value="STAGE IV SPORULATION PROTEIN FB"/>
    <property type="match status" value="1"/>
</dbReference>
<dbReference type="EMBL" id="CCXY01000074">
    <property type="protein sequence ID" value="CEG11705.1"/>
    <property type="molecule type" value="Genomic_DNA"/>
</dbReference>
<feature type="domain" description="Peptidase M50" evidence="17">
    <location>
        <begin position="47"/>
        <end position="121"/>
    </location>
</feature>
<keyword evidence="12" id="KW-0482">Metalloprotease</keyword>
<evidence type="ECO:0000256" key="5">
    <source>
        <dbReference type="ARBA" id="ARBA00022670"/>
    </source>
</evidence>
<comment type="cofactor">
    <cofactor evidence="1">
        <name>Zn(2+)</name>
        <dbReference type="ChEBI" id="CHEBI:29105"/>
    </cofactor>
</comment>
<evidence type="ECO:0000256" key="10">
    <source>
        <dbReference type="ARBA" id="ARBA00022833"/>
    </source>
</evidence>
<gene>
    <name evidence="18" type="ORF">MSIBF_A1650006</name>
</gene>
<keyword evidence="7" id="KW-0479">Metal-binding</keyword>
<keyword evidence="9 18" id="KW-0378">Hydrolase</keyword>
<evidence type="ECO:0000256" key="7">
    <source>
        <dbReference type="ARBA" id="ARBA00022723"/>
    </source>
</evidence>
<name>A0A098E9P0_9ZZZZ</name>
<organism evidence="18">
    <name type="scientific">groundwater metagenome</name>
    <dbReference type="NCBI Taxonomy" id="717931"/>
    <lineage>
        <taxon>unclassified sequences</taxon>
        <taxon>metagenomes</taxon>
        <taxon>ecological metagenomes</taxon>
    </lineage>
</organism>
<dbReference type="InterPro" id="IPR008915">
    <property type="entry name" value="Peptidase_M50"/>
</dbReference>
<keyword evidence="6 15" id="KW-0812">Transmembrane</keyword>
<dbReference type="GO" id="GO:0046872">
    <property type="term" value="F:metal ion binding"/>
    <property type="evidence" value="ECO:0007669"/>
    <property type="project" value="UniProtKB-KW"/>
</dbReference>
<protein>
    <submittedName>
        <fullName evidence="18">Putative enzyme</fullName>
        <ecNumber evidence="18">3.4.24.-</ecNumber>
    </submittedName>
</protein>
<dbReference type="AlphaFoldDB" id="A0A098E9P0"/>
<dbReference type="Pfam" id="PF00571">
    <property type="entry name" value="CBS"/>
    <property type="match status" value="1"/>
</dbReference>
<dbReference type="SUPFAM" id="SSF54631">
    <property type="entry name" value="CBS-domain pair"/>
    <property type="match status" value="1"/>
</dbReference>
<dbReference type="CDD" id="cd02205">
    <property type="entry name" value="CBS_pair_SF"/>
    <property type="match status" value="1"/>
</dbReference>
<evidence type="ECO:0000256" key="11">
    <source>
        <dbReference type="ARBA" id="ARBA00022989"/>
    </source>
</evidence>
<comment type="similarity">
    <text evidence="3">Belongs to the peptidase M50B family.</text>
</comment>
<proteinExistence type="inferred from homology"/>
<evidence type="ECO:0000313" key="18">
    <source>
        <dbReference type="EMBL" id="CEG11705.1"/>
    </source>
</evidence>
<feature type="domain" description="Peptidase M50" evidence="17">
    <location>
        <begin position="139"/>
        <end position="201"/>
    </location>
</feature>
<feature type="transmembrane region" description="Helical" evidence="15">
    <location>
        <begin position="97"/>
        <end position="120"/>
    </location>
</feature>
<evidence type="ECO:0000256" key="12">
    <source>
        <dbReference type="ARBA" id="ARBA00023049"/>
    </source>
</evidence>
<dbReference type="InterPro" id="IPR016483">
    <property type="entry name" value="UCP006404_Pept_M50_CBS"/>
</dbReference>
<dbReference type="PANTHER" id="PTHR39188">
    <property type="entry name" value="MEMBRANE-ASSOCIATED ZINC METALLOPROTEASE M50B"/>
    <property type="match status" value="1"/>
</dbReference>
<keyword evidence="11 15" id="KW-1133">Transmembrane helix</keyword>
<accession>A0A098E9P0</accession>
<keyword evidence="8" id="KW-0677">Repeat</keyword>
<sequence>MKSSIKIFEIFGISVKLHISFLMFILFLFMLFVISYGFISGIASLLLIFILFSIVLLHELSHSVVAIEFGFKVRSITLYPIGGAADVEIGDNPKAELLMAFAGPLFNLLFAWICLILLMFLTPNWSHYLNIFAPEFSLDLFGFLGWIMWINFMLAIFNLLPAFPMDGGRVLRALLALFMDYLKATKISLFIAKILFVVMILVGLFLTMKGYAFNGIMLMFIGMFLLVAGESEGRWTETREKFKGMKNRELAVRLQETDGNLTVGNIINLNLSSFAYSYTLPSSFVVTMNGKIEGVIRINEIMNKISTGKISYDTPVYEVMKKNVAFIEADDLITKSFGKILSVDLCIVEENGIVIGYLTRDMIIGEIK</sequence>
<evidence type="ECO:0000256" key="1">
    <source>
        <dbReference type="ARBA" id="ARBA00001947"/>
    </source>
</evidence>
<evidence type="ECO:0000256" key="6">
    <source>
        <dbReference type="ARBA" id="ARBA00022692"/>
    </source>
</evidence>